<dbReference type="InterPro" id="IPR012640">
    <property type="entry name" value="Membr_lipoprot_lipid_attach_CS"/>
</dbReference>
<dbReference type="STRING" id="1017273.SAMN05443094_101349"/>
<protein>
    <submittedName>
        <fullName evidence="4">GDSL family lipase</fullName>
    </submittedName>
    <submittedName>
        <fullName evidence="5">Lysophospholipase L1</fullName>
    </submittedName>
</protein>
<dbReference type="Pfam" id="PF13472">
    <property type="entry name" value="Lipase_GDSL_2"/>
    <property type="match status" value="1"/>
</dbReference>
<dbReference type="InterPro" id="IPR036514">
    <property type="entry name" value="SGNH_hydro_sf"/>
</dbReference>
<keyword evidence="7" id="KW-1185">Reference proteome</keyword>
<dbReference type="Proteomes" id="UP000215545">
    <property type="component" value="Unassembled WGS sequence"/>
</dbReference>
<reference evidence="7" key="2">
    <citation type="submission" date="2017-03" db="EMBL/GenBank/DDBJ databases">
        <title>Bacillus sp. V-88(T) DSM27956, whole genome shotgun sequencing project.</title>
        <authorList>
            <person name="Dastager S.G."/>
            <person name="Neurgaonkar P.S."/>
            <person name="Dharne M.S."/>
        </authorList>
    </citation>
    <scope>NUCLEOTIDE SEQUENCE [LARGE SCALE GENOMIC DNA]</scope>
    <source>
        <strain evidence="7">DSM 25145</strain>
    </source>
</reference>
<reference evidence="5 6" key="1">
    <citation type="submission" date="2017-01" db="EMBL/GenBank/DDBJ databases">
        <authorList>
            <person name="Mah S.A."/>
            <person name="Swanson W.J."/>
            <person name="Moy G.W."/>
            <person name="Vacquier V.D."/>
        </authorList>
    </citation>
    <scope>NUCLEOTIDE SEQUENCE [LARGE SCALE GENOMIC DNA]</scope>
    <source>
        <strain evidence="5 6">NIO-1016</strain>
    </source>
</reference>
<sequence length="259" mass="28576">MKRLIAGIGLAVMLSGCADGAEEAVAPIVPQNINVVSIGDSLTQGVGDSTNSGGYVPYLEEKLESLDEINEASFVNHGKRGNRTDQLIKRLEQEGIQEDIQQADIVIVTIGGNDVVKVVKENWSHLTVETFEEEEDAYAARIQSVIGDIRAINEEAGVVLVGIYNPFGRIFVDTDDDETIVRTWNERAEEVARSFDRTVFVNVETIFGEGSDGLFFEDQFHPNDIGYEQMAGRIFESMNEDELEQLTSGKIVRSNEGLN</sequence>
<dbReference type="Pfam" id="PF08139">
    <property type="entry name" value="LPAM_1"/>
    <property type="match status" value="1"/>
</dbReference>
<evidence type="ECO:0000256" key="2">
    <source>
        <dbReference type="SAM" id="SignalP"/>
    </source>
</evidence>
<dbReference type="InterPro" id="IPR013830">
    <property type="entry name" value="SGNH_hydro"/>
</dbReference>
<evidence type="ECO:0000256" key="1">
    <source>
        <dbReference type="ARBA" id="ARBA00022729"/>
    </source>
</evidence>
<dbReference type="SUPFAM" id="SSF52266">
    <property type="entry name" value="SGNH hydrolase"/>
    <property type="match status" value="1"/>
</dbReference>
<dbReference type="AlphaFoldDB" id="A0A1N6P140"/>
<dbReference type="Proteomes" id="UP000186385">
    <property type="component" value="Unassembled WGS sequence"/>
</dbReference>
<dbReference type="PROSITE" id="PS51257">
    <property type="entry name" value="PROKAR_LIPOPROTEIN"/>
    <property type="match status" value="1"/>
</dbReference>
<dbReference type="PANTHER" id="PTHR30383:SF27">
    <property type="entry name" value="SPORE GERMINATION LIPASE LIPC"/>
    <property type="match status" value="1"/>
</dbReference>
<feature type="signal peptide" evidence="2">
    <location>
        <begin position="1"/>
        <end position="20"/>
    </location>
</feature>
<dbReference type="OrthoDB" id="252349at2"/>
<evidence type="ECO:0000259" key="3">
    <source>
        <dbReference type="Pfam" id="PF13472"/>
    </source>
</evidence>
<evidence type="ECO:0000313" key="7">
    <source>
        <dbReference type="Proteomes" id="UP000215545"/>
    </source>
</evidence>
<feature type="chain" id="PRO_5009937355" evidence="2">
    <location>
        <begin position="21"/>
        <end position="259"/>
    </location>
</feature>
<dbReference type="RefSeq" id="WP_052698423.1">
    <property type="nucleotide sequence ID" value="NZ_FTLX01000001.1"/>
</dbReference>
<reference evidence="4" key="3">
    <citation type="submission" date="2017-03" db="EMBL/GenBank/DDBJ databases">
        <authorList>
            <person name="Dastager S.G."/>
            <person name="Neurgaonkar P.S."/>
            <person name="Dharne M.S."/>
        </authorList>
    </citation>
    <scope>NUCLEOTIDE SEQUENCE</scope>
    <source>
        <strain evidence="4">DSM 25145</strain>
    </source>
</reference>
<evidence type="ECO:0000313" key="6">
    <source>
        <dbReference type="Proteomes" id="UP000186385"/>
    </source>
</evidence>
<evidence type="ECO:0000313" key="5">
    <source>
        <dbReference type="EMBL" id="SIP98108.1"/>
    </source>
</evidence>
<proteinExistence type="predicted"/>
<keyword evidence="1 2" id="KW-0732">Signal</keyword>
<dbReference type="EMBL" id="MWSK01000001">
    <property type="protein sequence ID" value="OXS80660.1"/>
    <property type="molecule type" value="Genomic_DNA"/>
</dbReference>
<gene>
    <name evidence="4" type="ORF">B1B05_01665</name>
    <name evidence="5" type="ORF">SAMN05443094_101349</name>
</gene>
<dbReference type="EMBL" id="FTLX01000001">
    <property type="protein sequence ID" value="SIP98108.1"/>
    <property type="molecule type" value="Genomic_DNA"/>
</dbReference>
<accession>A0A1N6P140</accession>
<dbReference type="InterPro" id="IPR051532">
    <property type="entry name" value="Ester_Hydrolysis_Enzymes"/>
</dbReference>
<organism evidence="5 6">
    <name type="scientific">Domibacillus enclensis</name>
    <dbReference type="NCBI Taxonomy" id="1017273"/>
    <lineage>
        <taxon>Bacteria</taxon>
        <taxon>Bacillati</taxon>
        <taxon>Bacillota</taxon>
        <taxon>Bacilli</taxon>
        <taxon>Bacillales</taxon>
        <taxon>Bacillaceae</taxon>
        <taxon>Domibacillus</taxon>
    </lineage>
</organism>
<dbReference type="Gene3D" id="3.40.50.1110">
    <property type="entry name" value="SGNH hydrolase"/>
    <property type="match status" value="1"/>
</dbReference>
<dbReference type="GO" id="GO:0004622">
    <property type="term" value="F:phosphatidylcholine lysophospholipase activity"/>
    <property type="evidence" value="ECO:0007669"/>
    <property type="project" value="TreeGrafter"/>
</dbReference>
<feature type="domain" description="SGNH hydrolase-type esterase" evidence="3">
    <location>
        <begin position="38"/>
        <end position="228"/>
    </location>
</feature>
<evidence type="ECO:0000313" key="4">
    <source>
        <dbReference type="EMBL" id="OXS80660.1"/>
    </source>
</evidence>
<dbReference type="PANTHER" id="PTHR30383">
    <property type="entry name" value="THIOESTERASE 1/PROTEASE 1/LYSOPHOSPHOLIPASE L1"/>
    <property type="match status" value="1"/>
</dbReference>
<name>A0A1N6P140_9BACI</name>